<keyword evidence="1" id="KW-0472">Membrane</keyword>
<dbReference type="EMBL" id="CP000352">
    <property type="protein sequence ID" value="ABF09603.1"/>
    <property type="molecule type" value="Genomic_DNA"/>
</dbReference>
<dbReference type="Proteomes" id="UP000002429">
    <property type="component" value="Chromosome"/>
</dbReference>
<feature type="transmembrane region" description="Helical" evidence="1">
    <location>
        <begin position="79"/>
        <end position="99"/>
    </location>
</feature>
<dbReference type="KEGG" id="rme:Rmet_2730"/>
<evidence type="ECO:0000313" key="3">
    <source>
        <dbReference type="Proteomes" id="UP000002429"/>
    </source>
</evidence>
<evidence type="ECO:0000256" key="1">
    <source>
        <dbReference type="SAM" id="Phobius"/>
    </source>
</evidence>
<feature type="transmembrane region" description="Helical" evidence="1">
    <location>
        <begin position="6"/>
        <end position="31"/>
    </location>
</feature>
<dbReference type="Pfam" id="PF14897">
    <property type="entry name" value="EpsG"/>
    <property type="match status" value="1"/>
</dbReference>
<dbReference type="HOGENOM" id="CLU_2220995_0_0_4"/>
<dbReference type="STRING" id="266264.Rmet_2730"/>
<name>Q1LJS3_CUPMC</name>
<accession>Q1LJS3</accession>
<evidence type="ECO:0000313" key="2">
    <source>
        <dbReference type="EMBL" id="ABF09603.1"/>
    </source>
</evidence>
<dbReference type="AlphaFoldDB" id="Q1LJS3"/>
<protein>
    <submittedName>
        <fullName evidence="2">Uncharacterized protein</fullName>
    </submittedName>
</protein>
<gene>
    <name evidence="2" type="ordered locus">Rmet_2730</name>
</gene>
<keyword evidence="1" id="KW-1133">Transmembrane helix</keyword>
<keyword evidence="1" id="KW-0812">Transmembrane</keyword>
<sequence length="106" mass="12150">MRRLVFSEVLLLCLAVTFHYPAVILLAVYVLGRLDFRLALLLILGVFVAGALFRQQLFSEFQSIFPVLATYLNAEVSRTIVPLPFMFNMVPMGFAVYLWRQNDVCM</sequence>
<feature type="transmembrane region" description="Helical" evidence="1">
    <location>
        <begin position="38"/>
        <end position="59"/>
    </location>
</feature>
<proteinExistence type="predicted"/>
<reference evidence="3" key="1">
    <citation type="journal article" date="2010" name="PLoS ONE">
        <title>The complete genome sequence of Cupriavidus metallidurans strain CH34, a master survivalist in harsh and anthropogenic environments.</title>
        <authorList>
            <person name="Janssen P.J."/>
            <person name="Van Houdt R."/>
            <person name="Moors H."/>
            <person name="Monsieurs P."/>
            <person name="Morin N."/>
            <person name="Michaux A."/>
            <person name="Benotmane M.A."/>
            <person name="Leys N."/>
            <person name="Vallaeys T."/>
            <person name="Lapidus A."/>
            <person name="Monchy S."/>
            <person name="Medigue C."/>
            <person name="Taghavi S."/>
            <person name="McCorkle S."/>
            <person name="Dunn J."/>
            <person name="van der Lelie D."/>
            <person name="Mergeay M."/>
        </authorList>
    </citation>
    <scope>NUCLEOTIDE SEQUENCE [LARGE SCALE GENOMIC DNA]</scope>
    <source>
        <strain evidence="3">ATCC 43123 / DSM 2839 / NBRC 102507 / CH34</strain>
    </source>
</reference>
<organism evidence="2 3">
    <name type="scientific">Cupriavidus metallidurans (strain ATCC 43123 / DSM 2839 / NBRC 102507 / CH34)</name>
    <name type="common">Ralstonia metallidurans</name>
    <dbReference type="NCBI Taxonomy" id="266264"/>
    <lineage>
        <taxon>Bacteria</taxon>
        <taxon>Pseudomonadati</taxon>
        <taxon>Pseudomonadota</taxon>
        <taxon>Betaproteobacteria</taxon>
        <taxon>Burkholderiales</taxon>
        <taxon>Burkholderiaceae</taxon>
        <taxon>Cupriavidus</taxon>
    </lineage>
</organism>
<dbReference type="InterPro" id="IPR049458">
    <property type="entry name" value="EpsG-like"/>
</dbReference>
<keyword evidence="3" id="KW-1185">Reference proteome</keyword>
<dbReference type="RefSeq" id="WP_011517304.1">
    <property type="nucleotide sequence ID" value="NC_007973.1"/>
</dbReference>